<evidence type="ECO:0000313" key="4">
    <source>
        <dbReference type="Proteomes" id="UP001245370"/>
    </source>
</evidence>
<sequence>MTITINVPVFPLRKEIDARKRRLRFPLSFSSRGCKAADEAPANSRYTEAGLEFDVTGIARHPRGPKGN</sequence>
<evidence type="ECO:0000313" key="3">
    <source>
        <dbReference type="Proteomes" id="UP001144397"/>
    </source>
</evidence>
<dbReference type="GeneID" id="95760932"/>
<protein>
    <submittedName>
        <fullName evidence="1">Uncharacterized protein</fullName>
    </submittedName>
</protein>
<dbReference type="EMBL" id="JAVDPY010000003">
    <property type="protein sequence ID" value="MDR6333780.1"/>
    <property type="molecule type" value="Genomic_DNA"/>
</dbReference>
<accession>A0A9W6CJQ8</accession>
<comment type="caution">
    <text evidence="1">The sequence shown here is derived from an EMBL/GenBank/DDBJ whole genome shotgun (WGS) entry which is preliminary data.</text>
</comment>
<reference evidence="1" key="1">
    <citation type="submission" date="2022-12" db="EMBL/GenBank/DDBJ databases">
        <title>Reference genome sequencing for broad-spectrum identification of bacterial and archaeal isolates by mass spectrometry.</title>
        <authorList>
            <person name="Sekiguchi Y."/>
            <person name="Tourlousse D.M."/>
        </authorList>
    </citation>
    <scope>NUCLEOTIDE SEQUENCE</scope>
    <source>
        <strain evidence="1">301</strain>
    </source>
</reference>
<gene>
    <name evidence="2" type="ORF">GGQ86_002250</name>
    <name evidence="1" type="ORF">XFLAVUS301_01410</name>
</gene>
<dbReference type="AlphaFoldDB" id="A0A9W6CJQ8"/>
<evidence type="ECO:0000313" key="1">
    <source>
        <dbReference type="EMBL" id="GLI20467.1"/>
    </source>
</evidence>
<name>A0A9W6CJQ8_XANFL</name>
<evidence type="ECO:0000313" key="2">
    <source>
        <dbReference type="EMBL" id="MDR6333780.1"/>
    </source>
</evidence>
<organism evidence="1 3">
    <name type="scientific">Xanthobacter flavus</name>
    <dbReference type="NCBI Taxonomy" id="281"/>
    <lineage>
        <taxon>Bacteria</taxon>
        <taxon>Pseudomonadati</taxon>
        <taxon>Pseudomonadota</taxon>
        <taxon>Alphaproteobacteria</taxon>
        <taxon>Hyphomicrobiales</taxon>
        <taxon>Xanthobacteraceae</taxon>
        <taxon>Xanthobacter</taxon>
    </lineage>
</organism>
<dbReference type="RefSeq" id="WP_169124894.1">
    <property type="nucleotide sequence ID" value="NZ_BSDO01000001.1"/>
</dbReference>
<keyword evidence="4" id="KW-1185">Reference proteome</keyword>
<reference evidence="2 4" key="2">
    <citation type="submission" date="2023-07" db="EMBL/GenBank/DDBJ databases">
        <title>Genomic Encyclopedia of Type Strains, Phase IV (KMG-IV): sequencing the most valuable type-strain genomes for metagenomic binning, comparative biology and taxonomic classification.</title>
        <authorList>
            <person name="Goeker M."/>
        </authorList>
    </citation>
    <scope>NUCLEOTIDE SEQUENCE [LARGE SCALE GENOMIC DNA]</scope>
    <source>
        <strain evidence="2 4">DSM 338</strain>
    </source>
</reference>
<proteinExistence type="predicted"/>
<dbReference type="Proteomes" id="UP001245370">
    <property type="component" value="Unassembled WGS sequence"/>
</dbReference>
<dbReference type="Proteomes" id="UP001144397">
    <property type="component" value="Unassembled WGS sequence"/>
</dbReference>
<dbReference type="EMBL" id="BSDO01000001">
    <property type="protein sequence ID" value="GLI20467.1"/>
    <property type="molecule type" value="Genomic_DNA"/>
</dbReference>